<dbReference type="InterPro" id="IPR001611">
    <property type="entry name" value="Leu-rich_rpt"/>
</dbReference>
<dbReference type="InterPro" id="IPR015915">
    <property type="entry name" value="Kelch-typ_b-propeller"/>
</dbReference>
<evidence type="ECO:0000256" key="1">
    <source>
        <dbReference type="ARBA" id="ARBA00022441"/>
    </source>
</evidence>
<dbReference type="Pfam" id="PF13516">
    <property type="entry name" value="LRR_6"/>
    <property type="match status" value="1"/>
</dbReference>
<evidence type="ECO:0000256" key="2">
    <source>
        <dbReference type="ARBA" id="ARBA00022737"/>
    </source>
</evidence>
<dbReference type="PANTHER" id="PTHR46647:SF1">
    <property type="entry name" value="RAB9 EFFECTOR PROTEIN WITH KELCH MOTIFS"/>
    <property type="match status" value="1"/>
</dbReference>
<keyword evidence="5" id="KW-1185">Reference proteome</keyword>
<feature type="transmembrane region" description="Helical" evidence="3">
    <location>
        <begin position="213"/>
        <end position="235"/>
    </location>
</feature>
<dbReference type="EMBL" id="CAJNDS010001957">
    <property type="protein sequence ID" value="CAE7292016.1"/>
    <property type="molecule type" value="Genomic_DNA"/>
</dbReference>
<dbReference type="InterPro" id="IPR032675">
    <property type="entry name" value="LRR_dom_sf"/>
</dbReference>
<evidence type="ECO:0000256" key="3">
    <source>
        <dbReference type="SAM" id="Phobius"/>
    </source>
</evidence>
<evidence type="ECO:0000313" key="5">
    <source>
        <dbReference type="Proteomes" id="UP000604046"/>
    </source>
</evidence>
<organism evidence="4 5">
    <name type="scientific">Symbiodinium natans</name>
    <dbReference type="NCBI Taxonomy" id="878477"/>
    <lineage>
        <taxon>Eukaryota</taxon>
        <taxon>Sar</taxon>
        <taxon>Alveolata</taxon>
        <taxon>Dinophyceae</taxon>
        <taxon>Suessiales</taxon>
        <taxon>Symbiodiniaceae</taxon>
        <taxon>Symbiodinium</taxon>
    </lineage>
</organism>
<sequence length="889" mass="100745">MHVAVVASGCIWIHAGSGPLRRKRQDLWRFRIADGNWTDVSSDGPGPRESHVAVTNNSHVWVHGGHGLLGLLDDLWFFRAESFETPAWSQEENRSAGPSAREMHDAVLMDAKIWVHGGRQAPGDRGEGRHWLSDVWYFDLLTKKWGEVERTPEPRIAYPTSMSGSGKLWLQGLRAREGDVTEVLVLWECKMPACTCEETWTAETEPESIHADFLFVAVWTLCSLCCSVIGAWLLASGELRLLKLGLRWLVSPIGICRCDTKFMLISVMCALMSTVVGFAISLLLFSKKLLNIYNDYQDFKHLRDSVHETSVFASYFAVPSGVVGLVVCFVVAQRVYNRKVVQPLSRNGLLDPRGLAKYLVDADIRLVRFEYLKELKEAEEGLPRRQEAQRRRTASGKKALVSHKEVLDWACEMHRRPLKQRVIAVSHGWEAQQHPDPWNFQLNFIVDSLEDAWSKGLVFAVFFDYVSVHQFRRTTPHQQKSFQRTMKSMHILYAHDWAHTLVIQEMTPDQLKVDKEVLAYFETGGLASVREQPIAELKLNSTPYLKRGWCLAELQWSSLKGSVLVELAQLQGQHLWNQRAPLPPDFFRKLLSKRDVKFTHRSDIEVLIKAQQHAFAAKASQSTSLHFANLTVLELDILADALHHYSNIAEIHIVESAIHIRQSKAESGPTIRLSLRDTAILDGPRAFPDSLTFDSFVKRLNFNSSLRKVSLPNCKIGDGETHFIALALRSNRWTYLDLQNNIIGPAGATEIAAHMDFSSLEELILAGNRIEDEGAICLLKAWALSWKRVFFHAWRTKIHEHLHRTTTVSVLGQTLGQTVEATAASLYAFVDAEAVVNYNNEKVPILKMDLSDNAISDRGRSMAFIRPSWAEVKLGRHHYEHHYAAIQAI</sequence>
<feature type="transmembrane region" description="Helical" evidence="3">
    <location>
        <begin position="262"/>
        <end position="285"/>
    </location>
</feature>
<dbReference type="OrthoDB" id="78308at2759"/>
<gene>
    <name evidence="4" type="primary">gefF</name>
    <name evidence="4" type="ORF">SNAT2548_LOCUS15394</name>
</gene>
<keyword evidence="3" id="KW-0472">Membrane</keyword>
<dbReference type="Gene3D" id="3.80.10.10">
    <property type="entry name" value="Ribonuclease Inhibitor"/>
    <property type="match status" value="1"/>
</dbReference>
<dbReference type="SUPFAM" id="SSF117281">
    <property type="entry name" value="Kelch motif"/>
    <property type="match status" value="1"/>
</dbReference>
<dbReference type="PANTHER" id="PTHR46647">
    <property type="entry name" value="RAB9 EFFECTOR PROTEIN WITH KELCH MOTIFS"/>
    <property type="match status" value="1"/>
</dbReference>
<dbReference type="AlphaFoldDB" id="A0A812N231"/>
<keyword evidence="2" id="KW-0677">Repeat</keyword>
<dbReference type="Gene3D" id="2.120.10.80">
    <property type="entry name" value="Kelch-type beta propeller"/>
    <property type="match status" value="1"/>
</dbReference>
<name>A0A812N231_9DINO</name>
<keyword evidence="3" id="KW-1133">Transmembrane helix</keyword>
<dbReference type="SUPFAM" id="SSF52047">
    <property type="entry name" value="RNI-like"/>
    <property type="match status" value="1"/>
</dbReference>
<dbReference type="InterPro" id="IPR052124">
    <property type="entry name" value="Rab9_kelch_effector"/>
</dbReference>
<evidence type="ECO:0000313" key="4">
    <source>
        <dbReference type="EMBL" id="CAE7292016.1"/>
    </source>
</evidence>
<comment type="caution">
    <text evidence="4">The sequence shown here is derived from an EMBL/GenBank/DDBJ whole genome shotgun (WGS) entry which is preliminary data.</text>
</comment>
<dbReference type="Proteomes" id="UP000604046">
    <property type="component" value="Unassembled WGS sequence"/>
</dbReference>
<keyword evidence="1" id="KW-0880">Kelch repeat</keyword>
<protein>
    <submittedName>
        <fullName evidence="4">GefF protein</fullName>
    </submittedName>
</protein>
<accession>A0A812N231</accession>
<keyword evidence="3" id="KW-0812">Transmembrane</keyword>
<reference evidence="4" key="1">
    <citation type="submission" date="2021-02" db="EMBL/GenBank/DDBJ databases">
        <authorList>
            <person name="Dougan E. K."/>
            <person name="Rhodes N."/>
            <person name="Thang M."/>
            <person name="Chan C."/>
        </authorList>
    </citation>
    <scope>NUCLEOTIDE SEQUENCE</scope>
</reference>
<feature type="transmembrane region" description="Helical" evidence="3">
    <location>
        <begin position="312"/>
        <end position="332"/>
    </location>
</feature>
<proteinExistence type="predicted"/>
<dbReference type="Pfam" id="PF24681">
    <property type="entry name" value="Kelch_KLHDC2_KLHL20_DRC7"/>
    <property type="match status" value="1"/>
</dbReference>